<proteinExistence type="predicted"/>
<organism evidence="2 3">
    <name type="scientific">Arthroderma benhamiae (strain ATCC MYA-4681 / CBS 112371)</name>
    <name type="common">Trichophyton mentagrophytes</name>
    <dbReference type="NCBI Taxonomy" id="663331"/>
    <lineage>
        <taxon>Eukaryota</taxon>
        <taxon>Fungi</taxon>
        <taxon>Dikarya</taxon>
        <taxon>Ascomycota</taxon>
        <taxon>Pezizomycotina</taxon>
        <taxon>Eurotiomycetes</taxon>
        <taxon>Eurotiomycetidae</taxon>
        <taxon>Onygenales</taxon>
        <taxon>Arthrodermataceae</taxon>
        <taxon>Trichophyton</taxon>
    </lineage>
</organism>
<dbReference type="KEGG" id="abe:ARB_07930"/>
<dbReference type="RefSeq" id="XP_003013818.1">
    <property type="nucleotide sequence ID" value="XM_003013772.1"/>
</dbReference>
<name>D4AUL3_ARTBC</name>
<evidence type="ECO:0000313" key="3">
    <source>
        <dbReference type="Proteomes" id="UP000008866"/>
    </source>
</evidence>
<dbReference type="EMBL" id="ABSU01000011">
    <property type="protein sequence ID" value="EFE33178.1"/>
    <property type="molecule type" value="Genomic_DNA"/>
</dbReference>
<protein>
    <submittedName>
        <fullName evidence="2">Uncharacterized protein</fullName>
    </submittedName>
</protein>
<sequence>MVLASREAELMRWKVEKRKKVAESRCEREREEQTGEKTRRFKERARDEEYARAKTERYEQSAKKKLRPANDD</sequence>
<feature type="region of interest" description="Disordered" evidence="1">
    <location>
        <begin position="24"/>
        <end position="72"/>
    </location>
</feature>
<dbReference type="AlphaFoldDB" id="D4AUL3"/>
<evidence type="ECO:0000313" key="2">
    <source>
        <dbReference type="EMBL" id="EFE33178.1"/>
    </source>
</evidence>
<dbReference type="GeneID" id="9521236"/>
<evidence type="ECO:0000256" key="1">
    <source>
        <dbReference type="SAM" id="MobiDB-lite"/>
    </source>
</evidence>
<keyword evidence="3" id="KW-1185">Reference proteome</keyword>
<accession>D4AUL3</accession>
<reference evidence="3" key="1">
    <citation type="journal article" date="2011" name="Genome Biol.">
        <title>Comparative and functional genomics provide insights into the pathogenicity of dermatophytic fungi.</title>
        <authorList>
            <person name="Burmester A."/>
            <person name="Shelest E."/>
            <person name="Gloeckner G."/>
            <person name="Heddergott C."/>
            <person name="Schindler S."/>
            <person name="Staib P."/>
            <person name="Heidel A."/>
            <person name="Felder M."/>
            <person name="Petzold A."/>
            <person name="Szafranski K."/>
            <person name="Feuermann M."/>
            <person name="Pedruzzi I."/>
            <person name="Priebe S."/>
            <person name="Groth M."/>
            <person name="Winkler R."/>
            <person name="Li W."/>
            <person name="Kniemeyer O."/>
            <person name="Schroeckh V."/>
            <person name="Hertweck C."/>
            <person name="Hube B."/>
            <person name="White T.C."/>
            <person name="Platzer M."/>
            <person name="Guthke R."/>
            <person name="Heitman J."/>
            <person name="Woestemeyer J."/>
            <person name="Zipfel P.F."/>
            <person name="Monod M."/>
            <person name="Brakhage A.A."/>
        </authorList>
    </citation>
    <scope>NUCLEOTIDE SEQUENCE [LARGE SCALE GENOMIC DNA]</scope>
    <source>
        <strain evidence="3">ATCC MYA-4681 / CBS 112371</strain>
    </source>
</reference>
<comment type="caution">
    <text evidence="2">The sequence shown here is derived from an EMBL/GenBank/DDBJ whole genome shotgun (WGS) entry which is preliminary data.</text>
</comment>
<gene>
    <name evidence="2" type="ORF">ARB_07930</name>
</gene>
<dbReference type="Proteomes" id="UP000008866">
    <property type="component" value="Unassembled WGS sequence"/>
</dbReference>
<dbReference type="HOGENOM" id="CLU_2721726_0_0_1"/>